<feature type="transmembrane region" description="Helical" evidence="6">
    <location>
        <begin position="36"/>
        <end position="54"/>
    </location>
</feature>
<name>A0AAF0IT23_9BASI</name>
<dbReference type="GO" id="GO:0006506">
    <property type="term" value="P:GPI anchor biosynthetic process"/>
    <property type="evidence" value="ECO:0007669"/>
    <property type="project" value="InterPro"/>
</dbReference>
<evidence type="ECO:0000256" key="5">
    <source>
        <dbReference type="SAM" id="Coils"/>
    </source>
</evidence>
<comment type="similarity">
    <text evidence="2">Belongs to the ATP11 family.</text>
</comment>
<evidence type="ECO:0000256" key="6">
    <source>
        <dbReference type="SAM" id="Phobius"/>
    </source>
</evidence>
<keyword evidence="4" id="KW-0496">Mitochondrion</keyword>
<accession>A0AAF0IT23</accession>
<evidence type="ECO:0000313" key="7">
    <source>
        <dbReference type="EMBL" id="WFC95523.1"/>
    </source>
</evidence>
<reference evidence="7" key="1">
    <citation type="submission" date="2023-03" db="EMBL/GenBank/DDBJ databases">
        <title>Mating type loci evolution in Malassezia.</title>
        <authorList>
            <person name="Coelho M.A."/>
        </authorList>
    </citation>
    <scope>NUCLEOTIDE SEQUENCE</scope>
    <source>
        <strain evidence="7">CBS 14135</strain>
    </source>
</reference>
<feature type="transmembrane region" description="Helical" evidence="6">
    <location>
        <begin position="166"/>
        <end position="186"/>
    </location>
</feature>
<feature type="coiled-coil region" evidence="5">
    <location>
        <begin position="266"/>
        <end position="345"/>
    </location>
</feature>
<feature type="transmembrane region" description="Helical" evidence="6">
    <location>
        <begin position="66"/>
        <end position="87"/>
    </location>
</feature>
<dbReference type="AlphaFoldDB" id="A0AAF0IT23"/>
<dbReference type="InterPro" id="IPR009447">
    <property type="entry name" value="PIGW/GWT1"/>
</dbReference>
<keyword evidence="8" id="KW-1185">Reference proteome</keyword>
<dbReference type="Pfam" id="PF06423">
    <property type="entry name" value="GWT1"/>
    <property type="match status" value="1"/>
</dbReference>
<dbReference type="EMBL" id="CP119952">
    <property type="protein sequence ID" value="WFC95523.1"/>
    <property type="molecule type" value="Genomic_DNA"/>
</dbReference>
<feature type="transmembrane region" description="Helical" evidence="6">
    <location>
        <begin position="107"/>
        <end position="124"/>
    </location>
</feature>
<evidence type="ECO:0000256" key="2">
    <source>
        <dbReference type="ARBA" id="ARBA00009116"/>
    </source>
</evidence>
<keyword evidence="6" id="KW-0472">Membrane</keyword>
<dbReference type="PANTHER" id="PTHR13126">
    <property type="entry name" value="CHAPERONE ATP11"/>
    <property type="match status" value="1"/>
</dbReference>
<keyword evidence="3" id="KW-0809">Transit peptide</keyword>
<keyword evidence="6" id="KW-0812">Transmembrane</keyword>
<keyword evidence="5" id="KW-0175">Coiled coil</keyword>
<dbReference type="PANTHER" id="PTHR13126:SF0">
    <property type="entry name" value="ATP SYNTHASE MITOCHONDRIAL F1 COMPLEX ASSEMBLY FACTOR 1"/>
    <property type="match status" value="1"/>
</dbReference>
<evidence type="ECO:0000256" key="4">
    <source>
        <dbReference type="ARBA" id="ARBA00023128"/>
    </source>
</evidence>
<evidence type="ECO:0000256" key="3">
    <source>
        <dbReference type="ARBA" id="ARBA00022946"/>
    </source>
</evidence>
<dbReference type="Pfam" id="PF06644">
    <property type="entry name" value="ATP11"/>
    <property type="match status" value="1"/>
</dbReference>
<dbReference type="GO" id="GO:0016020">
    <property type="term" value="C:membrane"/>
    <property type="evidence" value="ECO:0007669"/>
    <property type="project" value="InterPro"/>
</dbReference>
<organism evidence="7 8">
    <name type="scientific">Malassezia brasiliensis</name>
    <dbReference type="NCBI Taxonomy" id="1821822"/>
    <lineage>
        <taxon>Eukaryota</taxon>
        <taxon>Fungi</taxon>
        <taxon>Dikarya</taxon>
        <taxon>Basidiomycota</taxon>
        <taxon>Ustilaginomycotina</taxon>
        <taxon>Malasseziomycetes</taxon>
        <taxon>Malasseziales</taxon>
        <taxon>Malasseziaceae</taxon>
        <taxon>Malassezia</taxon>
    </lineage>
</organism>
<dbReference type="InterPro" id="IPR010591">
    <property type="entry name" value="ATP11"/>
</dbReference>
<sequence>MADWHAYKAEKEAFVAGQVGTSVRTEYPEHVTEYGVHWNFFLTLGVVIPILDVLQAYLPQSMGIMGVALSVTYEVVLSTTPLAAWVLSDTRDAGSIVSLNKEGLTSLPGYLAIAMLGLDIGTFLRKADYAMTRLTWRACVYWVLYAAVAVWGLVASRRMANLSYVLWTAAFNTLFLLCFTTLHTLWMRYEPRATSAPILFDWINRHSLPVRPMRVHAPMRAALRVRMYANNADSLLDRLTNEAAPGETVEDKRRAKFDQYSQKLAAKAQERGLSSVEELAQKHREEQEMKKKLEREELARAYANRVAAETAAKQGSVEERDRALQERLRLQREQEEARKLQAEGEDAMSGPVKPLSSFLDVAKIEKESPENITKLWASYHTMRGKLSAVIPAETYARMVDTARKYPQFVLPLPKNDAAADESADSAFEMQFLQWAFLARPPTVSSTTPPPSAVLFTSLAEYKLRQEFAQMSLVLTHYTELIESKGLVLMRGDVTERQTAESDEVKQVMAQKEAQLLALCAQRFYNVDWSKTLDAQDELRRELLHNFHHHPTQFSLEKLLEASFQLG</sequence>
<evidence type="ECO:0000256" key="1">
    <source>
        <dbReference type="ARBA" id="ARBA00004173"/>
    </source>
</evidence>
<dbReference type="GO" id="GO:0033615">
    <property type="term" value="P:mitochondrial proton-transporting ATP synthase complex assembly"/>
    <property type="evidence" value="ECO:0007669"/>
    <property type="project" value="TreeGrafter"/>
</dbReference>
<keyword evidence="6" id="KW-1133">Transmembrane helix</keyword>
<feature type="transmembrane region" description="Helical" evidence="6">
    <location>
        <begin position="136"/>
        <end position="154"/>
    </location>
</feature>
<comment type="subcellular location">
    <subcellularLocation>
        <location evidence="1">Mitochondrion</location>
    </subcellularLocation>
</comment>
<evidence type="ECO:0000313" key="8">
    <source>
        <dbReference type="Proteomes" id="UP001216638"/>
    </source>
</evidence>
<dbReference type="GO" id="GO:0016746">
    <property type="term" value="F:acyltransferase activity"/>
    <property type="evidence" value="ECO:0007669"/>
    <property type="project" value="InterPro"/>
</dbReference>
<proteinExistence type="inferred from homology"/>
<protein>
    <submittedName>
        <fullName evidence="7">Uncharacterized protein</fullName>
    </submittedName>
</protein>
<dbReference type="Proteomes" id="UP001216638">
    <property type="component" value="Chromosome 2"/>
</dbReference>
<dbReference type="GO" id="GO:0005739">
    <property type="term" value="C:mitochondrion"/>
    <property type="evidence" value="ECO:0007669"/>
    <property type="project" value="UniProtKB-SubCell"/>
</dbReference>
<gene>
    <name evidence="7" type="ORF">MBRA1_002171</name>
</gene>